<evidence type="ECO:0000313" key="2">
    <source>
        <dbReference type="EMBL" id="RAW13749.1"/>
    </source>
</evidence>
<keyword evidence="1" id="KW-0732">Signal</keyword>
<sequence length="126" mass="13891">MRNERSLSQAGHAGTRHRARALALAITTATLAFVVATPATAAESENGRYVSCNPLDVYTYTRVVGEGHHRQTVGGRNFFDDFNHSSYQYDSAYFGFEYINSWAVVTNQALDNDDTGATCTYPLAEE</sequence>
<keyword evidence="3" id="KW-1185">Reference proteome</keyword>
<evidence type="ECO:0000313" key="3">
    <source>
        <dbReference type="Proteomes" id="UP000250462"/>
    </source>
</evidence>
<evidence type="ECO:0000256" key="1">
    <source>
        <dbReference type="SAM" id="SignalP"/>
    </source>
</evidence>
<accession>A0A329QPU6</accession>
<dbReference type="AlphaFoldDB" id="A0A329QPU6"/>
<protein>
    <submittedName>
        <fullName evidence="2">Uncharacterized protein</fullName>
    </submittedName>
</protein>
<name>A0A329QPU6_9ACTN</name>
<organism evidence="2 3">
    <name type="scientific">Phytoactinopolyspora halophila</name>
    <dbReference type="NCBI Taxonomy" id="1981511"/>
    <lineage>
        <taxon>Bacteria</taxon>
        <taxon>Bacillati</taxon>
        <taxon>Actinomycetota</taxon>
        <taxon>Actinomycetes</taxon>
        <taxon>Jiangellales</taxon>
        <taxon>Jiangellaceae</taxon>
        <taxon>Phytoactinopolyspora</taxon>
    </lineage>
</organism>
<gene>
    <name evidence="2" type="ORF">DPM12_12125</name>
</gene>
<dbReference type="RefSeq" id="WP_112258592.1">
    <property type="nucleotide sequence ID" value="NZ_QMIG01000011.1"/>
</dbReference>
<proteinExistence type="predicted"/>
<feature type="signal peptide" evidence="1">
    <location>
        <begin position="1"/>
        <end position="41"/>
    </location>
</feature>
<dbReference type="EMBL" id="QMIG01000011">
    <property type="protein sequence ID" value="RAW13749.1"/>
    <property type="molecule type" value="Genomic_DNA"/>
</dbReference>
<feature type="chain" id="PRO_5016353852" evidence="1">
    <location>
        <begin position="42"/>
        <end position="126"/>
    </location>
</feature>
<reference evidence="2 3" key="1">
    <citation type="submission" date="2018-06" db="EMBL/GenBank/DDBJ databases">
        <title>Phytoactinopolyspora halophila sp. nov., a novel halophilic actinomycete isolated from a saline soil in China.</title>
        <authorList>
            <person name="Tang S.-K."/>
        </authorList>
    </citation>
    <scope>NUCLEOTIDE SEQUENCE [LARGE SCALE GENOMIC DNA]</scope>
    <source>
        <strain evidence="2 3">YIM 96934</strain>
    </source>
</reference>
<dbReference type="Proteomes" id="UP000250462">
    <property type="component" value="Unassembled WGS sequence"/>
</dbReference>
<comment type="caution">
    <text evidence="2">The sequence shown here is derived from an EMBL/GenBank/DDBJ whole genome shotgun (WGS) entry which is preliminary data.</text>
</comment>